<dbReference type="STRING" id="1121393.SAMN02745216_03160"/>
<dbReference type="Proteomes" id="UP000183994">
    <property type="component" value="Unassembled WGS sequence"/>
</dbReference>
<sequence>MEDEVYYEDYGSHGALQEEAMQEAAESQLIAVEKAMILSNEACEAVAQAANLVNKRQEQAQHRIQDINGKGKPLKKIPLEESLVQLKKEFEMLQEGFGRFFEKCQEILVEIAILVDLEKKAEQKEN</sequence>
<dbReference type="OrthoDB" id="9894896at2"/>
<dbReference type="EMBL" id="FQZU01000021">
    <property type="protein sequence ID" value="SHK26024.1"/>
    <property type="molecule type" value="Genomic_DNA"/>
</dbReference>
<reference evidence="2" key="1">
    <citation type="submission" date="2016-11" db="EMBL/GenBank/DDBJ databases">
        <authorList>
            <person name="Varghese N."/>
            <person name="Submissions S."/>
        </authorList>
    </citation>
    <scope>NUCLEOTIDE SEQUENCE [LARGE SCALE GENOMIC DNA]</scope>
    <source>
        <strain evidence="2">DSM 16219</strain>
    </source>
</reference>
<evidence type="ECO:0000313" key="2">
    <source>
        <dbReference type="Proteomes" id="UP000183994"/>
    </source>
</evidence>
<name>A0A1M6R0R2_9BACT</name>
<evidence type="ECO:0000313" key="1">
    <source>
        <dbReference type="EMBL" id="SHK26024.1"/>
    </source>
</evidence>
<dbReference type="RefSeq" id="WP_073477231.1">
    <property type="nucleotide sequence ID" value="NZ_FQZU01000021.1"/>
</dbReference>
<organism evidence="1 2">
    <name type="scientific">Desulfatibacillum alkenivorans DSM 16219</name>
    <dbReference type="NCBI Taxonomy" id="1121393"/>
    <lineage>
        <taxon>Bacteria</taxon>
        <taxon>Pseudomonadati</taxon>
        <taxon>Thermodesulfobacteriota</taxon>
        <taxon>Desulfobacteria</taxon>
        <taxon>Desulfobacterales</taxon>
        <taxon>Desulfatibacillaceae</taxon>
        <taxon>Desulfatibacillum</taxon>
    </lineage>
</organism>
<proteinExistence type="predicted"/>
<dbReference type="AlphaFoldDB" id="A0A1M6R0R2"/>
<protein>
    <submittedName>
        <fullName evidence="1">Uncharacterized protein</fullName>
    </submittedName>
</protein>
<keyword evidence="2" id="KW-1185">Reference proteome</keyword>
<accession>A0A1M6R0R2</accession>
<gene>
    <name evidence="1" type="ORF">SAMN02745216_03160</name>
</gene>